<comment type="caution">
    <text evidence="2">The sequence shown here is derived from an EMBL/GenBank/DDBJ whole genome shotgun (WGS) entry which is preliminary data.</text>
</comment>
<dbReference type="EMBL" id="JAIRBC010000021">
    <property type="protein sequence ID" value="MCG2461869.1"/>
    <property type="molecule type" value="Genomic_DNA"/>
</dbReference>
<dbReference type="AlphaFoldDB" id="A0AAE3EWZ1"/>
<feature type="chain" id="PRO_5042040224" evidence="1">
    <location>
        <begin position="26"/>
        <end position="141"/>
    </location>
</feature>
<accession>A0AAE3EWZ1</accession>
<proteinExistence type="predicted"/>
<feature type="signal peptide" evidence="1">
    <location>
        <begin position="1"/>
        <end position="25"/>
    </location>
</feature>
<evidence type="ECO:0000313" key="3">
    <source>
        <dbReference type="Proteomes" id="UP001200642"/>
    </source>
</evidence>
<sequence>MKLHQLRSSYLMVSGLLFICFPALANVLDICPQQKDLTIKSEWFKNDILGVWEYTAENVPYEYSTGIIYITKPEKELKVKVVIGESSLEGINVVEDKNEVRFQVYVEGQMVDVNLSVRGNDLSGQGSTTDGIFPLSGKRKG</sequence>
<gene>
    <name evidence="2" type="ORF">K8352_14005</name>
</gene>
<reference evidence="2" key="1">
    <citation type="submission" date="2023-02" db="EMBL/GenBank/DDBJ databases">
        <title>Genome of Flavobacteriaceae gen. nov. sp. strain F89.</title>
        <authorList>
            <person name="Wang Y."/>
        </authorList>
    </citation>
    <scope>NUCLEOTIDE SEQUENCE</scope>
    <source>
        <strain evidence="2">F89</strain>
    </source>
</reference>
<dbReference type="Proteomes" id="UP001200642">
    <property type="component" value="Unassembled WGS sequence"/>
</dbReference>
<keyword evidence="1" id="KW-0732">Signal</keyword>
<protein>
    <submittedName>
        <fullName evidence="2">Uncharacterized protein</fullName>
    </submittedName>
</protein>
<evidence type="ECO:0000313" key="2">
    <source>
        <dbReference type="EMBL" id="MCG2461869.1"/>
    </source>
</evidence>
<name>A0AAE3EWZ1_9FLAO</name>
<keyword evidence="3" id="KW-1185">Reference proteome</keyword>
<evidence type="ECO:0000256" key="1">
    <source>
        <dbReference type="SAM" id="SignalP"/>
    </source>
</evidence>
<dbReference type="RefSeq" id="WP_317903012.1">
    <property type="nucleotide sequence ID" value="NZ_JAIRBC010000021.1"/>
</dbReference>
<organism evidence="2 3">
    <name type="scientific">Cerina litoralis</name>
    <dbReference type="NCBI Taxonomy" id="2874477"/>
    <lineage>
        <taxon>Bacteria</taxon>
        <taxon>Pseudomonadati</taxon>
        <taxon>Bacteroidota</taxon>
        <taxon>Flavobacteriia</taxon>
        <taxon>Flavobacteriales</taxon>
        <taxon>Flavobacteriaceae</taxon>
        <taxon>Cerina</taxon>
    </lineage>
</organism>